<protein>
    <submittedName>
        <fullName evidence="1">Uncharacterized protein</fullName>
    </submittedName>
</protein>
<keyword evidence="2" id="KW-1185">Reference proteome</keyword>
<comment type="caution">
    <text evidence="1">The sequence shown here is derived from an EMBL/GenBank/DDBJ whole genome shotgun (WGS) entry which is preliminary data.</text>
</comment>
<dbReference type="RefSeq" id="XP_056477489.1">
    <property type="nucleotide sequence ID" value="XM_056617132.1"/>
</dbReference>
<proteinExistence type="predicted"/>
<gene>
    <name evidence="1" type="ORF">N7532_004638</name>
</gene>
<reference evidence="1" key="2">
    <citation type="journal article" date="2023" name="IMA Fungus">
        <title>Comparative genomic study of the Penicillium genus elucidates a diverse pangenome and 15 lateral gene transfer events.</title>
        <authorList>
            <person name="Petersen C."/>
            <person name="Sorensen T."/>
            <person name="Nielsen M.R."/>
            <person name="Sondergaard T.E."/>
            <person name="Sorensen J.L."/>
            <person name="Fitzpatrick D.A."/>
            <person name="Frisvad J.C."/>
            <person name="Nielsen K.L."/>
        </authorList>
    </citation>
    <scope>NUCLEOTIDE SEQUENCE</scope>
    <source>
        <strain evidence="1">IBT 30761</strain>
    </source>
</reference>
<sequence length="646" mass="73406">MGIDSMPFRALCTGLPSPEIGNESKSLLLVLLADFDEPHKAELIQHLQPSRSKFRTLIWKPNHEVLQSLAPQHQHRDSQANLYGLAVVAHRAGHSGFIVADELTKRRVEGQFPIRGEDDRISVTMVSVRPGKRDGEVRVIAKRLSMGSDEDIDLFAAVQDFNIKKDFSDGLTRNSVPRVYSDLGFEFRDPDSPVFTSSTTDSLGYEAISNEVMAALSANIPLPPELVLNVTRRADKNPWGPINSPGWDLGPRDASLTIHLGFKTTEDEFGKLRCLIQNAVHVEFQKKEEERKKENEKAKAIANKNEDHDIRSDSDGDENVEPIVKLLPWKGIREPSRRDIVNLNIALRLGKGRRSALKLRILPKPLQDDDVTSAQFLFTFDVDMGVVVLRTSLSDMMRYTSEEPEGDEMRGFYESGQMELITSPSNLKGFEDPFYPNPLPWNPIGTCMNSIPLFFLTNKLSDVQIRALYEEIQTMNDIDEDDWGKKVICPVPWKEGQPDAPDGTPEDMWRIYTEVEDCQRPLFFVDQQSGENLQVIITDTDYVYWEPDNKEAPEMLKDVTDPHYRGLIYGRQLGRDVHVIWANLSISNMGIEEYFDEGGEGEDQCKRFARADWPCHDKVDEYGYWIVTDNSVDDTEKENEGLDKNN</sequence>
<dbReference type="EMBL" id="JAPQKI010000004">
    <property type="protein sequence ID" value="KAJ5104109.1"/>
    <property type="molecule type" value="Genomic_DNA"/>
</dbReference>
<evidence type="ECO:0000313" key="2">
    <source>
        <dbReference type="Proteomes" id="UP001149074"/>
    </source>
</evidence>
<organism evidence="1 2">
    <name type="scientific">Penicillium argentinense</name>
    <dbReference type="NCBI Taxonomy" id="1131581"/>
    <lineage>
        <taxon>Eukaryota</taxon>
        <taxon>Fungi</taxon>
        <taxon>Dikarya</taxon>
        <taxon>Ascomycota</taxon>
        <taxon>Pezizomycotina</taxon>
        <taxon>Eurotiomycetes</taxon>
        <taxon>Eurotiomycetidae</taxon>
        <taxon>Eurotiales</taxon>
        <taxon>Aspergillaceae</taxon>
        <taxon>Penicillium</taxon>
    </lineage>
</organism>
<dbReference type="AlphaFoldDB" id="A0A9W9FPR4"/>
<dbReference type="GeneID" id="81356111"/>
<dbReference type="Proteomes" id="UP001149074">
    <property type="component" value="Unassembled WGS sequence"/>
</dbReference>
<dbReference type="OrthoDB" id="4461621at2759"/>
<accession>A0A9W9FPR4</accession>
<reference evidence="1" key="1">
    <citation type="submission" date="2022-11" db="EMBL/GenBank/DDBJ databases">
        <authorList>
            <person name="Petersen C."/>
        </authorList>
    </citation>
    <scope>NUCLEOTIDE SEQUENCE</scope>
    <source>
        <strain evidence="1">IBT 30761</strain>
    </source>
</reference>
<name>A0A9W9FPR4_9EURO</name>
<evidence type="ECO:0000313" key="1">
    <source>
        <dbReference type="EMBL" id="KAJ5104109.1"/>
    </source>
</evidence>